<accession>A0A1T4MRG8</accession>
<feature type="domain" description="ResB-like" evidence="8">
    <location>
        <begin position="84"/>
        <end position="198"/>
    </location>
</feature>
<feature type="transmembrane region" description="Helical" evidence="6">
    <location>
        <begin position="542"/>
        <end position="562"/>
    </location>
</feature>
<protein>
    <submittedName>
        <fullName evidence="9">Cytochrome c-type biogenesis protein CcsB</fullName>
    </submittedName>
</protein>
<dbReference type="EMBL" id="FUXK01000007">
    <property type="protein sequence ID" value="SJZ69700.1"/>
    <property type="molecule type" value="Genomic_DNA"/>
</dbReference>
<evidence type="ECO:0000256" key="6">
    <source>
        <dbReference type="SAM" id="Phobius"/>
    </source>
</evidence>
<feature type="transmembrane region" description="Helical" evidence="6">
    <location>
        <begin position="513"/>
        <end position="536"/>
    </location>
</feature>
<dbReference type="InterPro" id="IPR007816">
    <property type="entry name" value="ResB-like_domain"/>
</dbReference>
<dbReference type="Proteomes" id="UP000190065">
    <property type="component" value="Unassembled WGS sequence"/>
</dbReference>
<feature type="domain" description="Cytochrome c assembly protein" evidence="7">
    <location>
        <begin position="543"/>
        <end position="742"/>
    </location>
</feature>
<dbReference type="Pfam" id="PF05140">
    <property type="entry name" value="ResB"/>
    <property type="match status" value="1"/>
</dbReference>
<feature type="transmembrane region" description="Helical" evidence="6">
    <location>
        <begin position="608"/>
        <end position="633"/>
    </location>
</feature>
<evidence type="ECO:0000259" key="7">
    <source>
        <dbReference type="Pfam" id="PF01578"/>
    </source>
</evidence>
<dbReference type="eggNOG" id="COG0755">
    <property type="taxonomic scope" value="Bacteria"/>
</dbReference>
<keyword evidence="2 6" id="KW-0812">Transmembrane</keyword>
<dbReference type="AlphaFoldDB" id="A0A1T4MRG8"/>
<dbReference type="GO" id="GO:0017004">
    <property type="term" value="P:cytochrome complex assembly"/>
    <property type="evidence" value="ECO:0007669"/>
    <property type="project" value="UniProtKB-KW"/>
</dbReference>
<feature type="transmembrane region" description="Helical" evidence="6">
    <location>
        <begin position="251"/>
        <end position="268"/>
    </location>
</feature>
<dbReference type="STRING" id="28136.SAMN02745202_00840"/>
<keyword evidence="3" id="KW-0201">Cytochrome c-type biogenesis</keyword>
<proteinExistence type="predicted"/>
<feature type="transmembrane region" description="Helical" evidence="6">
    <location>
        <begin position="716"/>
        <end position="738"/>
    </location>
</feature>
<dbReference type="GO" id="GO:0020037">
    <property type="term" value="F:heme binding"/>
    <property type="evidence" value="ECO:0007669"/>
    <property type="project" value="InterPro"/>
</dbReference>
<reference evidence="9 10" key="1">
    <citation type="submission" date="2017-02" db="EMBL/GenBank/DDBJ databases">
        <authorList>
            <person name="Peterson S.W."/>
        </authorList>
    </citation>
    <scope>NUCLEOTIDE SEQUENCE [LARGE SCALE GENOMIC DNA]</scope>
    <source>
        <strain evidence="9 10">ATCC 43324</strain>
    </source>
</reference>
<name>A0A1T4MRG8_9BACT</name>
<feature type="transmembrane region" description="Helical" evidence="6">
    <location>
        <begin position="30"/>
        <end position="49"/>
    </location>
</feature>
<evidence type="ECO:0000313" key="10">
    <source>
        <dbReference type="Proteomes" id="UP000190065"/>
    </source>
</evidence>
<evidence type="ECO:0000256" key="5">
    <source>
        <dbReference type="ARBA" id="ARBA00023136"/>
    </source>
</evidence>
<feature type="transmembrane region" description="Helical" evidence="6">
    <location>
        <begin position="654"/>
        <end position="676"/>
    </location>
</feature>
<evidence type="ECO:0000256" key="3">
    <source>
        <dbReference type="ARBA" id="ARBA00022748"/>
    </source>
</evidence>
<dbReference type="Pfam" id="PF01578">
    <property type="entry name" value="Cytochrom_C_asm"/>
    <property type="match status" value="1"/>
</dbReference>
<feature type="transmembrane region" description="Helical" evidence="6">
    <location>
        <begin position="569"/>
        <end position="588"/>
    </location>
</feature>
<organism evidence="9 10">
    <name type="scientific">Segatella oulorum</name>
    <dbReference type="NCBI Taxonomy" id="28136"/>
    <lineage>
        <taxon>Bacteria</taxon>
        <taxon>Pseudomonadati</taxon>
        <taxon>Bacteroidota</taxon>
        <taxon>Bacteroidia</taxon>
        <taxon>Bacteroidales</taxon>
        <taxon>Prevotellaceae</taxon>
        <taxon>Segatella</taxon>
    </lineage>
</organism>
<evidence type="ECO:0000256" key="4">
    <source>
        <dbReference type="ARBA" id="ARBA00022989"/>
    </source>
</evidence>
<comment type="subcellular location">
    <subcellularLocation>
        <location evidence="1">Membrane</location>
        <topology evidence="1">Multi-pass membrane protein</topology>
    </subcellularLocation>
</comment>
<dbReference type="PANTHER" id="PTHR30071">
    <property type="entry name" value="HEME EXPORTER PROTEIN C"/>
    <property type="match status" value="1"/>
</dbReference>
<feature type="transmembrane region" description="Helical" evidence="6">
    <location>
        <begin position="688"/>
        <end position="704"/>
    </location>
</feature>
<evidence type="ECO:0000256" key="1">
    <source>
        <dbReference type="ARBA" id="ARBA00004141"/>
    </source>
</evidence>
<dbReference type="GO" id="GO:0005886">
    <property type="term" value="C:plasma membrane"/>
    <property type="evidence" value="ECO:0007669"/>
    <property type="project" value="TreeGrafter"/>
</dbReference>
<dbReference type="InterPro" id="IPR002541">
    <property type="entry name" value="Cyt_c_assembly"/>
</dbReference>
<evidence type="ECO:0000256" key="2">
    <source>
        <dbReference type="ARBA" id="ARBA00022692"/>
    </source>
</evidence>
<dbReference type="PANTHER" id="PTHR30071:SF1">
    <property type="entry name" value="CYTOCHROME B_B6 PROTEIN-RELATED"/>
    <property type="match status" value="1"/>
</dbReference>
<keyword evidence="4 6" id="KW-1133">Transmembrane helix</keyword>
<feature type="transmembrane region" description="Helical" evidence="6">
    <location>
        <begin position="61"/>
        <end position="80"/>
    </location>
</feature>
<gene>
    <name evidence="9" type="ORF">SAMN02745202_00840</name>
</gene>
<feature type="transmembrane region" description="Helical" evidence="6">
    <location>
        <begin position="210"/>
        <end position="231"/>
    </location>
</feature>
<feature type="transmembrane region" description="Helical" evidence="6">
    <location>
        <begin position="485"/>
        <end position="506"/>
    </location>
</feature>
<dbReference type="InterPro" id="IPR045062">
    <property type="entry name" value="Cyt_c_biogenesis_CcsA/CcmC"/>
</dbReference>
<sequence length="745" mass="84491">MCRRQKNERCRKAQRIEKYVAMQIKKPLKFVYLLLVALMALGTIIGKYTSTEVVADQFFGAWWFTLLWAVGVALGTAYFIRQRVRRPLLVLLHLSFVVILLGALLTHLTAHKGMVHLREGKSATTYTTKAGEQRPLPFTLTLQRFRVSYHAGNMAAMDYVSDILIQRDGKTTSYQVAMNKIYAGYGTRLYQSSFDDDMRGSYLAVNTDPYGIPVTYAGYALLFIGLVGMLVDRHGRFRQLLRQSKRQRATMAGLLLLMLSPVRAQTALPQATAAEFGKVLIVYNGRICPLETFAIDFTKKLYGSRQYQDYSPCQVLTGFLFWPSEWMKVPLLHIKSKALREQLQLDSYIAPMRLFGQQGYLLGPYLQEAQGEQSTMGKALLDVDDKMMLVMNLTKGDVLKLFPYSSPVGRVDWFAPTDKLPRTMPAAQQQYIRSILNLANQLAHQGRNDMLNDLVHKLQKYQVRYGGTTLPSPLALRAEHLYNQLPFATLLFMANLTLGLLSIFFLTRSRRYAWFTALMGLSWGVLTFTLALRWIISGTIPMANGYETMLLLAWLIMLVALLTTRTLQLMTTFGLLASGFMLLVSHIGEMDPNITPRMPVLNSPLLSIHVSIIMMAYALLSLTFVSAVAYFLACRSHHESLQRMNAQLTVLSQIFLYPALATLGLGIFIGAIWANISWGTYWSWDPKETWALITFMVYAVLLHPRSLPALQRPRTYHLYCLCAFLTILMTYFGVNYFLGGMHSYA</sequence>
<evidence type="ECO:0000313" key="9">
    <source>
        <dbReference type="EMBL" id="SJZ69700.1"/>
    </source>
</evidence>
<keyword evidence="5 6" id="KW-0472">Membrane</keyword>
<evidence type="ECO:0000259" key="8">
    <source>
        <dbReference type="Pfam" id="PF05140"/>
    </source>
</evidence>
<feature type="transmembrane region" description="Helical" evidence="6">
    <location>
        <begin position="87"/>
        <end position="108"/>
    </location>
</feature>